<organism evidence="3 4">
    <name type="scientific">Hahella chejuensis (strain KCTC 2396)</name>
    <dbReference type="NCBI Taxonomy" id="349521"/>
    <lineage>
        <taxon>Bacteria</taxon>
        <taxon>Pseudomonadati</taxon>
        <taxon>Pseudomonadota</taxon>
        <taxon>Gammaproteobacteria</taxon>
        <taxon>Oceanospirillales</taxon>
        <taxon>Hahellaceae</taxon>
        <taxon>Hahella</taxon>
    </lineage>
</organism>
<protein>
    <submittedName>
        <fullName evidence="3">Glycosyltransferase</fullName>
    </submittedName>
</protein>
<dbReference type="PANTHER" id="PTHR45947:SF3">
    <property type="entry name" value="SULFOQUINOVOSYL TRANSFERASE SQD2"/>
    <property type="match status" value="1"/>
</dbReference>
<accession>Q2SF93</accession>
<dbReference type="Gene3D" id="3.40.50.2000">
    <property type="entry name" value="Glycogen Phosphorylase B"/>
    <property type="match status" value="2"/>
</dbReference>
<feature type="domain" description="Glycosyl transferase family 1" evidence="1">
    <location>
        <begin position="193"/>
        <end position="355"/>
    </location>
</feature>
<dbReference type="AlphaFoldDB" id="Q2SF93"/>
<gene>
    <name evidence="3" type="ordered locus">HCH_03962</name>
</gene>
<dbReference type="eggNOG" id="COG0438">
    <property type="taxonomic scope" value="Bacteria"/>
</dbReference>
<dbReference type="InterPro" id="IPR028098">
    <property type="entry name" value="Glyco_trans_4-like_N"/>
</dbReference>
<sequence>MNIVMVTNTYLPHVGGVARSVESFTREYRRRGHKVLVIAPEFPYQPQQEEDVIRVPAIQNFNGSDFSMVLPVPGLLRETLNAFQPDIVHSHHPYLLGMTALRVARYRETPLVFTHHTLYEEYTHYVPADRPLFKRFVIELATIYANMTDRVFAPSDSVAELIRERGVRMPVSVVPTGVKLQDFQRGEGGLFRHSVGISQEAYVIGHVGRLAPEKNLKFLAEAVAAFMLLNRYAHFLVVGEGPSETEMRDVFQRYGLADRLHFAGQLQLPHLADAYHAMDVFAFSSQSETQGMVLTEAMAAGVPVVALDGAGVREVVIDHENGYLIKEPSIVDFIGALQHFGAQSRVERRRMQECARLTAESFSLGATAEAALRHYESLQRLAHISEPETEEQWERVLNLIKAEWNIVKGMAGAAGAAIIGGDVNSQECEQDRG</sequence>
<feature type="domain" description="Glycosyltransferase subfamily 4-like N-terminal" evidence="2">
    <location>
        <begin position="14"/>
        <end position="181"/>
    </location>
</feature>
<dbReference type="CAZy" id="GT4">
    <property type="family name" value="Glycosyltransferase Family 4"/>
</dbReference>
<dbReference type="RefSeq" id="WP_011397748.1">
    <property type="nucleotide sequence ID" value="NC_007645.1"/>
</dbReference>
<dbReference type="InterPro" id="IPR050194">
    <property type="entry name" value="Glycosyltransferase_grp1"/>
</dbReference>
<dbReference type="Proteomes" id="UP000000238">
    <property type="component" value="Chromosome"/>
</dbReference>
<evidence type="ECO:0000313" key="4">
    <source>
        <dbReference type="Proteomes" id="UP000000238"/>
    </source>
</evidence>
<dbReference type="Pfam" id="PF13439">
    <property type="entry name" value="Glyco_transf_4"/>
    <property type="match status" value="1"/>
</dbReference>
<dbReference type="Pfam" id="PF00534">
    <property type="entry name" value="Glycos_transf_1"/>
    <property type="match status" value="1"/>
</dbReference>
<dbReference type="InterPro" id="IPR001296">
    <property type="entry name" value="Glyco_trans_1"/>
</dbReference>
<dbReference type="EMBL" id="CP000155">
    <property type="protein sequence ID" value="ABC30681.1"/>
    <property type="molecule type" value="Genomic_DNA"/>
</dbReference>
<evidence type="ECO:0000259" key="2">
    <source>
        <dbReference type="Pfam" id="PF13439"/>
    </source>
</evidence>
<dbReference type="GO" id="GO:0016757">
    <property type="term" value="F:glycosyltransferase activity"/>
    <property type="evidence" value="ECO:0007669"/>
    <property type="project" value="InterPro"/>
</dbReference>
<dbReference type="PANTHER" id="PTHR45947">
    <property type="entry name" value="SULFOQUINOVOSYL TRANSFERASE SQD2"/>
    <property type="match status" value="1"/>
</dbReference>
<dbReference type="KEGG" id="hch:HCH_03962"/>
<dbReference type="OrthoDB" id="9802525at2"/>
<name>Q2SF93_HAHCH</name>
<proteinExistence type="predicted"/>
<reference evidence="3 4" key="1">
    <citation type="journal article" date="2005" name="Nucleic Acids Res.">
        <title>Genomic blueprint of Hahella chejuensis, a marine microbe producing an algicidal agent.</title>
        <authorList>
            <person name="Jeong H."/>
            <person name="Yim J.H."/>
            <person name="Lee C."/>
            <person name="Choi S.-H."/>
            <person name="Park Y.K."/>
            <person name="Yoon S.H."/>
            <person name="Hur C.-G."/>
            <person name="Kang H.-Y."/>
            <person name="Kim D."/>
            <person name="Lee H.H."/>
            <person name="Park K.H."/>
            <person name="Park S.-H."/>
            <person name="Park H.-S."/>
            <person name="Lee H.K."/>
            <person name="Oh T.K."/>
            <person name="Kim J.F."/>
        </authorList>
    </citation>
    <scope>NUCLEOTIDE SEQUENCE [LARGE SCALE GENOMIC DNA]</scope>
    <source>
        <strain evidence="3 4">KCTC 2396</strain>
    </source>
</reference>
<dbReference type="SUPFAM" id="SSF53756">
    <property type="entry name" value="UDP-Glycosyltransferase/glycogen phosphorylase"/>
    <property type="match status" value="1"/>
</dbReference>
<dbReference type="HOGENOM" id="CLU_009583_2_0_6"/>
<keyword evidence="3" id="KW-0808">Transferase</keyword>
<evidence type="ECO:0000313" key="3">
    <source>
        <dbReference type="EMBL" id="ABC30681.1"/>
    </source>
</evidence>
<evidence type="ECO:0000259" key="1">
    <source>
        <dbReference type="Pfam" id="PF00534"/>
    </source>
</evidence>
<dbReference type="STRING" id="349521.HCH_03962"/>
<keyword evidence="4" id="KW-1185">Reference proteome</keyword>